<keyword evidence="1" id="KW-0812">Transmembrane</keyword>
<name>A0A1V9GBB7_9BACT</name>
<dbReference type="Gene3D" id="3.55.50.30">
    <property type="match status" value="1"/>
</dbReference>
<feature type="domain" description="Protein FecR C-terminal" evidence="3">
    <location>
        <begin position="264"/>
        <end position="328"/>
    </location>
</feature>
<protein>
    <recommendedName>
        <fullName evidence="6">FecR protein domain-containing protein</fullName>
    </recommendedName>
</protein>
<dbReference type="PIRSF" id="PIRSF018266">
    <property type="entry name" value="FecR"/>
    <property type="match status" value="1"/>
</dbReference>
<proteinExistence type="predicted"/>
<accession>A0A1V9GBB7</accession>
<dbReference type="PANTHER" id="PTHR30273">
    <property type="entry name" value="PERIPLASMIC SIGNAL SENSOR AND SIGMA FACTOR ACTIVATOR FECR-RELATED"/>
    <property type="match status" value="1"/>
</dbReference>
<dbReference type="GO" id="GO:0016989">
    <property type="term" value="F:sigma factor antagonist activity"/>
    <property type="evidence" value="ECO:0007669"/>
    <property type="project" value="TreeGrafter"/>
</dbReference>
<feature type="transmembrane region" description="Helical" evidence="1">
    <location>
        <begin position="90"/>
        <end position="109"/>
    </location>
</feature>
<gene>
    <name evidence="4" type="ORF">A4R26_10735</name>
</gene>
<dbReference type="Proteomes" id="UP000192276">
    <property type="component" value="Unassembled WGS sequence"/>
</dbReference>
<dbReference type="Pfam" id="PF16344">
    <property type="entry name" value="FecR_C"/>
    <property type="match status" value="1"/>
</dbReference>
<keyword evidence="1" id="KW-0472">Membrane</keyword>
<dbReference type="STRING" id="550983.A4R26_10735"/>
<dbReference type="InterPro" id="IPR032508">
    <property type="entry name" value="FecR_C"/>
</dbReference>
<dbReference type="InterPro" id="IPR012373">
    <property type="entry name" value="Ferrdict_sens_TM"/>
</dbReference>
<dbReference type="AlphaFoldDB" id="A0A1V9GBB7"/>
<evidence type="ECO:0008006" key="6">
    <source>
        <dbReference type="Google" id="ProtNLM"/>
    </source>
</evidence>
<evidence type="ECO:0000313" key="5">
    <source>
        <dbReference type="Proteomes" id="UP000192276"/>
    </source>
</evidence>
<dbReference type="EMBL" id="LWBP01000002">
    <property type="protein sequence ID" value="OQP67965.1"/>
    <property type="molecule type" value="Genomic_DNA"/>
</dbReference>
<feature type="domain" description="FecR protein" evidence="2">
    <location>
        <begin position="128"/>
        <end position="220"/>
    </location>
</feature>
<dbReference type="Pfam" id="PF04773">
    <property type="entry name" value="FecR"/>
    <property type="match status" value="1"/>
</dbReference>
<evidence type="ECO:0000259" key="3">
    <source>
        <dbReference type="Pfam" id="PF16344"/>
    </source>
</evidence>
<sequence>MEERIKYLFRQYLNNSCTRKEFDEFFSYINEAGHNELIRELIKKAYEETGHSDPSSLTYVNESGRLVLTEPAWHGQQVAGVRPQKRSPRLVVATACVAMVIAGFGWFMFSTVQQKQKNKKQPLAANVTGRSENKYMLLPDSTQVWLNAASTLEYPQTFGTDKREVFLTGEAYFDVKHADKQPFLIHSGKVTIRVLGTAFNIKAYPDRENVVVSVSRGKVQVNYDEKEVATLIQGQQIKVIDANKPVVQKNITATEAAPWQQGNLVYDDERISDIVADLERIYDVTIRIQNKTLAGERISTSFRREIGIGRALQVLCNLTDTRLKLVNDMYVIE</sequence>
<evidence type="ECO:0000259" key="2">
    <source>
        <dbReference type="Pfam" id="PF04773"/>
    </source>
</evidence>
<keyword evidence="1" id="KW-1133">Transmembrane helix</keyword>
<dbReference type="PANTHER" id="PTHR30273:SF2">
    <property type="entry name" value="PROTEIN FECR"/>
    <property type="match status" value="1"/>
</dbReference>
<dbReference type="RefSeq" id="WP_081160002.1">
    <property type="nucleotide sequence ID" value="NZ_LWBP01000002.1"/>
</dbReference>
<dbReference type="OrthoDB" id="697544at2"/>
<evidence type="ECO:0000256" key="1">
    <source>
        <dbReference type="SAM" id="Phobius"/>
    </source>
</evidence>
<organism evidence="4 5">
    <name type="scientific">Niastella populi</name>
    <dbReference type="NCBI Taxonomy" id="550983"/>
    <lineage>
        <taxon>Bacteria</taxon>
        <taxon>Pseudomonadati</taxon>
        <taxon>Bacteroidota</taxon>
        <taxon>Chitinophagia</taxon>
        <taxon>Chitinophagales</taxon>
        <taxon>Chitinophagaceae</taxon>
        <taxon>Niastella</taxon>
    </lineage>
</organism>
<dbReference type="Gene3D" id="2.60.120.1440">
    <property type="match status" value="1"/>
</dbReference>
<comment type="caution">
    <text evidence="4">The sequence shown here is derived from an EMBL/GenBank/DDBJ whole genome shotgun (WGS) entry which is preliminary data.</text>
</comment>
<keyword evidence="5" id="KW-1185">Reference proteome</keyword>
<dbReference type="InterPro" id="IPR006860">
    <property type="entry name" value="FecR"/>
</dbReference>
<reference evidence="5" key="1">
    <citation type="submission" date="2016-04" db="EMBL/GenBank/DDBJ databases">
        <authorList>
            <person name="Chen L."/>
            <person name="Zhuang W."/>
            <person name="Wang G."/>
        </authorList>
    </citation>
    <scope>NUCLEOTIDE SEQUENCE [LARGE SCALE GENOMIC DNA]</scope>
    <source>
        <strain evidence="5">208</strain>
    </source>
</reference>
<evidence type="ECO:0000313" key="4">
    <source>
        <dbReference type="EMBL" id="OQP67965.1"/>
    </source>
</evidence>